<dbReference type="EMBL" id="SRXU01000005">
    <property type="protein sequence ID" value="TGX41415.1"/>
    <property type="molecule type" value="Genomic_DNA"/>
</dbReference>
<dbReference type="GO" id="GO:0000155">
    <property type="term" value="F:phosphorelay sensor kinase activity"/>
    <property type="evidence" value="ECO:0007669"/>
    <property type="project" value="InterPro"/>
</dbReference>
<proteinExistence type="predicted"/>
<keyword evidence="8" id="KW-0902">Two-component regulatory system</keyword>
<keyword evidence="3" id="KW-0597">Phosphoprotein</keyword>
<dbReference type="SUPFAM" id="SSF55785">
    <property type="entry name" value="PYP-like sensor domain (PAS domain)"/>
    <property type="match status" value="1"/>
</dbReference>
<dbReference type="Gene3D" id="1.10.287.130">
    <property type="match status" value="1"/>
</dbReference>
<dbReference type="PANTHER" id="PTHR43065">
    <property type="entry name" value="SENSOR HISTIDINE KINASE"/>
    <property type="match status" value="1"/>
</dbReference>
<dbReference type="Pfam" id="PF02518">
    <property type="entry name" value="HATPase_c"/>
    <property type="match status" value="1"/>
</dbReference>
<accession>A0A4S1WGN1</accession>
<evidence type="ECO:0000256" key="5">
    <source>
        <dbReference type="ARBA" id="ARBA00022741"/>
    </source>
</evidence>
<dbReference type="InterPro" id="IPR003661">
    <property type="entry name" value="HisK_dim/P_dom"/>
</dbReference>
<dbReference type="SMART" id="SM00388">
    <property type="entry name" value="HisKA"/>
    <property type="match status" value="1"/>
</dbReference>
<evidence type="ECO:0000256" key="1">
    <source>
        <dbReference type="ARBA" id="ARBA00000085"/>
    </source>
</evidence>
<dbReference type="SUPFAM" id="SSF55874">
    <property type="entry name" value="ATPase domain of HSP90 chaperone/DNA topoisomerase II/histidine kinase"/>
    <property type="match status" value="1"/>
</dbReference>
<dbReference type="SMART" id="SM00387">
    <property type="entry name" value="HATPase_c"/>
    <property type="match status" value="1"/>
</dbReference>
<feature type="domain" description="Histidine kinase" evidence="9">
    <location>
        <begin position="342"/>
        <end position="558"/>
    </location>
</feature>
<keyword evidence="4" id="KW-0808">Transferase</keyword>
<evidence type="ECO:0000313" key="10">
    <source>
        <dbReference type="EMBL" id="TGX41415.1"/>
    </source>
</evidence>
<organism evidence="10 11">
    <name type="scientific">Sphingomonas naasensis</name>
    <dbReference type="NCBI Taxonomy" id="1344951"/>
    <lineage>
        <taxon>Bacteria</taxon>
        <taxon>Pseudomonadati</taxon>
        <taxon>Pseudomonadota</taxon>
        <taxon>Alphaproteobacteria</taxon>
        <taxon>Sphingomonadales</taxon>
        <taxon>Sphingomonadaceae</taxon>
        <taxon>Sphingomonas</taxon>
    </lineage>
</organism>
<keyword evidence="11" id="KW-1185">Reference proteome</keyword>
<evidence type="ECO:0000313" key="11">
    <source>
        <dbReference type="Proteomes" id="UP000309848"/>
    </source>
</evidence>
<keyword evidence="7" id="KW-0067">ATP-binding</keyword>
<dbReference type="PANTHER" id="PTHR43065:SF10">
    <property type="entry name" value="PEROXIDE STRESS-ACTIVATED HISTIDINE KINASE MAK3"/>
    <property type="match status" value="1"/>
</dbReference>
<dbReference type="GO" id="GO:0005524">
    <property type="term" value="F:ATP binding"/>
    <property type="evidence" value="ECO:0007669"/>
    <property type="project" value="UniProtKB-KW"/>
</dbReference>
<evidence type="ECO:0000256" key="4">
    <source>
        <dbReference type="ARBA" id="ARBA00022679"/>
    </source>
</evidence>
<protein>
    <recommendedName>
        <fullName evidence="2">histidine kinase</fullName>
        <ecNumber evidence="2">2.7.13.3</ecNumber>
    </recommendedName>
</protein>
<dbReference type="SUPFAM" id="SSF47384">
    <property type="entry name" value="Homodimeric domain of signal transducing histidine kinase"/>
    <property type="match status" value="1"/>
</dbReference>
<sequence length="559" mass="60160">MTRSSSLIAPQPLASERMPLGVTPDSAACWEVDLSAMRALVDRVAAGGDWTGWVAALLHGARIIDVNARGLELVGSPVARDSMIGQPVASFCPPESWAILAELIVAVASDRPDHAVQSRGINSFMFRNAVLTVWGAPGDARPDIVWVAVDGEMADDRSFWSVRASEQRYRRLIHHLPGALLQVDARPMGAAFYQLRSEGVTDIRAYLDAHPDLVDHACQVVRVTDANGGAAALFGVAGVADLVGPVEYIFALAPDTARRVTTAHFEGRRSVVELMKLKTFDGRVIDAELTVTFPTPPESLDITLLTIEDVTERLRTEAELRQLQADYARASRIVTLGELASSIAHEVNQPLAAIAMNADTSLRWLSREEPNLDKVRQLNARIAESARHASDIVQRIRGMASRHLPEPVPVDFNAVIEQAMLFICHEVEARAIRLSVTLDIGVPRVLGDRVQLQQVIVNLLVNALQAVAPRGFGEGRIALATGKAPDGAVFFTIHDNGPGIAEADLPRIFDGFFTTKPDGMGIGLELCQSIIAAHGGTISASNAAEGGAVFRISIPPVEA</sequence>
<gene>
    <name evidence="10" type="ORF">E5A74_12335</name>
</gene>
<keyword evidence="5" id="KW-0547">Nucleotide-binding</keyword>
<dbReference type="InterPro" id="IPR036890">
    <property type="entry name" value="HATPase_C_sf"/>
</dbReference>
<evidence type="ECO:0000256" key="3">
    <source>
        <dbReference type="ARBA" id="ARBA00022553"/>
    </source>
</evidence>
<dbReference type="Gene3D" id="3.30.565.10">
    <property type="entry name" value="Histidine kinase-like ATPase, C-terminal domain"/>
    <property type="match status" value="1"/>
</dbReference>
<evidence type="ECO:0000256" key="7">
    <source>
        <dbReference type="ARBA" id="ARBA00022840"/>
    </source>
</evidence>
<comment type="catalytic activity">
    <reaction evidence="1">
        <text>ATP + protein L-histidine = ADP + protein N-phospho-L-histidine.</text>
        <dbReference type="EC" id="2.7.13.3"/>
    </reaction>
</comment>
<evidence type="ECO:0000256" key="2">
    <source>
        <dbReference type="ARBA" id="ARBA00012438"/>
    </source>
</evidence>
<dbReference type="OrthoDB" id="9789238at2"/>
<dbReference type="PROSITE" id="PS50109">
    <property type="entry name" value="HIS_KIN"/>
    <property type="match status" value="1"/>
</dbReference>
<dbReference type="InterPro" id="IPR035965">
    <property type="entry name" value="PAS-like_dom_sf"/>
</dbReference>
<keyword evidence="6" id="KW-0418">Kinase</keyword>
<dbReference type="Pfam" id="PF00512">
    <property type="entry name" value="HisKA"/>
    <property type="match status" value="1"/>
</dbReference>
<dbReference type="CDD" id="cd00082">
    <property type="entry name" value="HisKA"/>
    <property type="match status" value="1"/>
</dbReference>
<dbReference type="PRINTS" id="PR00344">
    <property type="entry name" value="BCTRLSENSOR"/>
</dbReference>
<dbReference type="InterPro" id="IPR005467">
    <property type="entry name" value="His_kinase_dom"/>
</dbReference>
<dbReference type="Proteomes" id="UP000309848">
    <property type="component" value="Unassembled WGS sequence"/>
</dbReference>
<evidence type="ECO:0000259" key="9">
    <source>
        <dbReference type="PROSITE" id="PS50109"/>
    </source>
</evidence>
<evidence type="ECO:0000256" key="6">
    <source>
        <dbReference type="ARBA" id="ARBA00022777"/>
    </source>
</evidence>
<dbReference type="Gene3D" id="3.30.450.20">
    <property type="entry name" value="PAS domain"/>
    <property type="match status" value="1"/>
</dbReference>
<dbReference type="AlphaFoldDB" id="A0A4S1WGN1"/>
<comment type="caution">
    <text evidence="10">The sequence shown here is derived from an EMBL/GenBank/DDBJ whole genome shotgun (WGS) entry which is preliminary data.</text>
</comment>
<dbReference type="EC" id="2.7.13.3" evidence="2"/>
<evidence type="ECO:0000256" key="8">
    <source>
        <dbReference type="ARBA" id="ARBA00023012"/>
    </source>
</evidence>
<dbReference type="InterPro" id="IPR004358">
    <property type="entry name" value="Sig_transdc_His_kin-like_C"/>
</dbReference>
<dbReference type="InterPro" id="IPR003594">
    <property type="entry name" value="HATPase_dom"/>
</dbReference>
<dbReference type="InterPro" id="IPR036097">
    <property type="entry name" value="HisK_dim/P_sf"/>
</dbReference>
<name>A0A4S1WGN1_9SPHN</name>
<reference evidence="10 11" key="1">
    <citation type="submission" date="2019-04" db="EMBL/GenBank/DDBJ databases">
        <title>Sphingomonas psychrotolerans sp. nov., isolated from soil in the Tianshan Mountains, Xinjiang, China.</title>
        <authorList>
            <person name="Luo Y."/>
            <person name="Sheng H."/>
        </authorList>
    </citation>
    <scope>NUCLEOTIDE SEQUENCE [LARGE SCALE GENOMIC DNA]</scope>
    <source>
        <strain evidence="10 11">KIS18-15</strain>
    </source>
</reference>